<feature type="region of interest" description="Disordered" evidence="1">
    <location>
        <begin position="1"/>
        <end position="78"/>
    </location>
</feature>
<reference evidence="3" key="1">
    <citation type="journal article" date="2015" name="Genome Announc.">
        <title>Complete Genome Sequence of Herbaspirillum hiltneri N3 (DSM 17495), Isolated from Surface-Sterilized Wheat Roots.</title>
        <authorList>
            <person name="Guizelini D."/>
            <person name="Saizaki P.M."/>
            <person name="Coimbra N.A."/>
            <person name="Weiss V.A."/>
            <person name="Faoro H."/>
            <person name="Sfeir M.Z."/>
            <person name="Baura V.A."/>
            <person name="Monteiro R.A."/>
            <person name="Chubatsu L.S."/>
            <person name="Souza E.M."/>
            <person name="Cruz L.M."/>
            <person name="Pedrosa F.O."/>
            <person name="Raittz R.T."/>
            <person name="Marchaukoski J.N."/>
            <person name="Steffens M.B."/>
        </authorList>
    </citation>
    <scope>NUCLEOTIDE SEQUENCE [LARGE SCALE GENOMIC DNA]</scope>
    <source>
        <strain evidence="3">N3</strain>
    </source>
</reference>
<feature type="compositionally biased region" description="Basic and acidic residues" evidence="1">
    <location>
        <begin position="27"/>
        <end position="54"/>
    </location>
</feature>
<proteinExistence type="predicted"/>
<feature type="compositionally biased region" description="Polar residues" evidence="1">
    <location>
        <begin position="15"/>
        <end position="25"/>
    </location>
</feature>
<name>A0ABN4HV28_9BURK</name>
<dbReference type="RefSeq" id="WP_053196555.1">
    <property type="nucleotide sequence ID" value="NZ_CP011409.1"/>
</dbReference>
<feature type="compositionally biased region" description="Polar residues" evidence="1">
    <location>
        <begin position="62"/>
        <end position="78"/>
    </location>
</feature>
<dbReference type="EMBL" id="CP011409">
    <property type="protein sequence ID" value="AKZ62696.1"/>
    <property type="molecule type" value="Genomic_DNA"/>
</dbReference>
<accession>A0ABN4HV28</accession>
<organism evidence="2 3">
    <name type="scientific">Herbaspirillum hiltneri N3</name>
    <dbReference type="NCBI Taxonomy" id="1262470"/>
    <lineage>
        <taxon>Bacteria</taxon>
        <taxon>Pseudomonadati</taxon>
        <taxon>Pseudomonadota</taxon>
        <taxon>Betaproteobacteria</taxon>
        <taxon>Burkholderiales</taxon>
        <taxon>Oxalobacteraceae</taxon>
        <taxon>Herbaspirillum</taxon>
    </lineage>
</organism>
<protein>
    <submittedName>
        <fullName evidence="2">Uncharacterized protein</fullName>
    </submittedName>
</protein>
<sequence length="78" mass="8280">MDVAITASSPGAVPSSPNTGPSVNNLDEARRAQARKDAEDAQRRIEEQRAEETRQAQARQASRNSNGEVIGTTVSTTA</sequence>
<gene>
    <name evidence="2" type="ORF">F506_08425</name>
</gene>
<evidence type="ECO:0000313" key="3">
    <source>
        <dbReference type="Proteomes" id="UP000063429"/>
    </source>
</evidence>
<evidence type="ECO:0000313" key="2">
    <source>
        <dbReference type="EMBL" id="AKZ62696.1"/>
    </source>
</evidence>
<dbReference type="Proteomes" id="UP000063429">
    <property type="component" value="Chromosome"/>
</dbReference>
<keyword evidence="3" id="KW-1185">Reference proteome</keyword>
<evidence type="ECO:0000256" key="1">
    <source>
        <dbReference type="SAM" id="MobiDB-lite"/>
    </source>
</evidence>